<dbReference type="AlphaFoldDB" id="A0A9D1JMU9"/>
<dbReference type="Pfam" id="PF01381">
    <property type="entry name" value="HTH_3"/>
    <property type="match status" value="1"/>
</dbReference>
<evidence type="ECO:0000259" key="4">
    <source>
        <dbReference type="PROSITE" id="PS50943"/>
    </source>
</evidence>
<evidence type="ECO:0000313" key="5">
    <source>
        <dbReference type="EMBL" id="HIS35869.1"/>
    </source>
</evidence>
<evidence type="ECO:0000256" key="3">
    <source>
        <dbReference type="ARBA" id="ARBA00023163"/>
    </source>
</evidence>
<dbReference type="PROSITE" id="PS50943">
    <property type="entry name" value="HTH_CROC1"/>
    <property type="match status" value="1"/>
</dbReference>
<dbReference type="Gene3D" id="1.10.260.40">
    <property type="entry name" value="lambda repressor-like DNA-binding domains"/>
    <property type="match status" value="1"/>
</dbReference>
<dbReference type="PANTHER" id="PTHR46797">
    <property type="entry name" value="HTH-TYPE TRANSCRIPTIONAL REGULATOR"/>
    <property type="match status" value="1"/>
</dbReference>
<dbReference type="SUPFAM" id="SSF47413">
    <property type="entry name" value="lambda repressor-like DNA-binding domains"/>
    <property type="match status" value="1"/>
</dbReference>
<gene>
    <name evidence="5" type="ORF">IAC10_04475</name>
</gene>
<dbReference type="EMBL" id="DVIU01000093">
    <property type="protein sequence ID" value="HIS35869.1"/>
    <property type="molecule type" value="Genomic_DNA"/>
</dbReference>
<dbReference type="Proteomes" id="UP000823928">
    <property type="component" value="Unassembled WGS sequence"/>
</dbReference>
<sequence>MNTKELLGLKVKEFRKQQKLTQEKLAEIIGVDNGYISKLEVGQNFPSISTLEKIATALNIELYELFQFTKGKDKDFKQEIISIYDNLNKEKQYTLYRVAKAMK</sequence>
<dbReference type="GO" id="GO:0003677">
    <property type="term" value="F:DNA binding"/>
    <property type="evidence" value="ECO:0007669"/>
    <property type="project" value="UniProtKB-KW"/>
</dbReference>
<organism evidence="5 6">
    <name type="scientific">Candidatus Scatousia excrementigallinarum</name>
    <dbReference type="NCBI Taxonomy" id="2840935"/>
    <lineage>
        <taxon>Bacteria</taxon>
        <taxon>Candidatus Scatousia</taxon>
    </lineage>
</organism>
<dbReference type="InterPro" id="IPR010982">
    <property type="entry name" value="Lambda_DNA-bd_dom_sf"/>
</dbReference>
<keyword evidence="3" id="KW-0804">Transcription</keyword>
<reference evidence="5" key="1">
    <citation type="submission" date="2020-10" db="EMBL/GenBank/DDBJ databases">
        <authorList>
            <person name="Gilroy R."/>
        </authorList>
    </citation>
    <scope>NUCLEOTIDE SEQUENCE</scope>
    <source>
        <strain evidence="5">6276</strain>
    </source>
</reference>
<dbReference type="GO" id="GO:0003700">
    <property type="term" value="F:DNA-binding transcription factor activity"/>
    <property type="evidence" value="ECO:0007669"/>
    <property type="project" value="TreeGrafter"/>
</dbReference>
<name>A0A9D1JMU9_9BACT</name>
<dbReference type="InterPro" id="IPR050807">
    <property type="entry name" value="TransReg_Diox_bact_type"/>
</dbReference>
<evidence type="ECO:0000256" key="1">
    <source>
        <dbReference type="ARBA" id="ARBA00023015"/>
    </source>
</evidence>
<evidence type="ECO:0000313" key="6">
    <source>
        <dbReference type="Proteomes" id="UP000823928"/>
    </source>
</evidence>
<dbReference type="InterPro" id="IPR001387">
    <property type="entry name" value="Cro/C1-type_HTH"/>
</dbReference>
<keyword evidence="2" id="KW-0238">DNA-binding</keyword>
<keyword evidence="1" id="KW-0805">Transcription regulation</keyword>
<feature type="domain" description="HTH cro/C1-type" evidence="4">
    <location>
        <begin position="11"/>
        <end position="65"/>
    </location>
</feature>
<proteinExistence type="predicted"/>
<dbReference type="GO" id="GO:0005829">
    <property type="term" value="C:cytosol"/>
    <property type="evidence" value="ECO:0007669"/>
    <property type="project" value="TreeGrafter"/>
</dbReference>
<accession>A0A9D1JMU9</accession>
<dbReference type="SMART" id="SM00530">
    <property type="entry name" value="HTH_XRE"/>
    <property type="match status" value="1"/>
</dbReference>
<reference evidence="5" key="2">
    <citation type="journal article" date="2021" name="PeerJ">
        <title>Extensive microbial diversity within the chicken gut microbiome revealed by metagenomics and culture.</title>
        <authorList>
            <person name="Gilroy R."/>
            <person name="Ravi A."/>
            <person name="Getino M."/>
            <person name="Pursley I."/>
            <person name="Horton D.L."/>
            <person name="Alikhan N.F."/>
            <person name="Baker D."/>
            <person name="Gharbi K."/>
            <person name="Hall N."/>
            <person name="Watson M."/>
            <person name="Adriaenssens E.M."/>
            <person name="Foster-Nyarko E."/>
            <person name="Jarju S."/>
            <person name="Secka A."/>
            <person name="Antonio M."/>
            <person name="Oren A."/>
            <person name="Chaudhuri R.R."/>
            <person name="La Ragione R."/>
            <person name="Hildebrand F."/>
            <person name="Pallen M.J."/>
        </authorList>
    </citation>
    <scope>NUCLEOTIDE SEQUENCE</scope>
    <source>
        <strain evidence="5">6276</strain>
    </source>
</reference>
<comment type="caution">
    <text evidence="5">The sequence shown here is derived from an EMBL/GenBank/DDBJ whole genome shotgun (WGS) entry which is preliminary data.</text>
</comment>
<evidence type="ECO:0000256" key="2">
    <source>
        <dbReference type="ARBA" id="ARBA00023125"/>
    </source>
</evidence>
<dbReference type="PANTHER" id="PTHR46797:SF23">
    <property type="entry name" value="HTH-TYPE TRANSCRIPTIONAL REGULATOR SUTR"/>
    <property type="match status" value="1"/>
</dbReference>
<protein>
    <submittedName>
        <fullName evidence="5">Helix-turn-helix transcriptional regulator</fullName>
    </submittedName>
</protein>
<dbReference type="CDD" id="cd00093">
    <property type="entry name" value="HTH_XRE"/>
    <property type="match status" value="1"/>
</dbReference>